<keyword evidence="3" id="KW-1185">Reference proteome</keyword>
<evidence type="ECO:0000313" key="3">
    <source>
        <dbReference type="Proteomes" id="UP000030645"/>
    </source>
</evidence>
<evidence type="ECO:0000256" key="1">
    <source>
        <dbReference type="SAM" id="MobiDB-lite"/>
    </source>
</evidence>
<gene>
    <name evidence="2" type="ORF">L484_014297</name>
</gene>
<organism evidence="2 3">
    <name type="scientific">Morus notabilis</name>
    <dbReference type="NCBI Taxonomy" id="981085"/>
    <lineage>
        <taxon>Eukaryota</taxon>
        <taxon>Viridiplantae</taxon>
        <taxon>Streptophyta</taxon>
        <taxon>Embryophyta</taxon>
        <taxon>Tracheophyta</taxon>
        <taxon>Spermatophyta</taxon>
        <taxon>Magnoliopsida</taxon>
        <taxon>eudicotyledons</taxon>
        <taxon>Gunneridae</taxon>
        <taxon>Pentapetalae</taxon>
        <taxon>rosids</taxon>
        <taxon>fabids</taxon>
        <taxon>Rosales</taxon>
        <taxon>Moraceae</taxon>
        <taxon>Moreae</taxon>
        <taxon>Morus</taxon>
    </lineage>
</organism>
<evidence type="ECO:0000313" key="2">
    <source>
        <dbReference type="EMBL" id="EXB81490.1"/>
    </source>
</evidence>
<proteinExistence type="predicted"/>
<protein>
    <submittedName>
        <fullName evidence="2">Uncharacterized protein</fullName>
    </submittedName>
</protein>
<dbReference type="AlphaFoldDB" id="W9RBT3"/>
<feature type="region of interest" description="Disordered" evidence="1">
    <location>
        <begin position="9"/>
        <end position="29"/>
    </location>
</feature>
<dbReference type="Proteomes" id="UP000030645">
    <property type="component" value="Unassembled WGS sequence"/>
</dbReference>
<reference evidence="3" key="1">
    <citation type="submission" date="2013-01" db="EMBL/GenBank/DDBJ databases">
        <title>Draft Genome Sequence of a Mulberry Tree, Morus notabilis C.K. Schneid.</title>
        <authorList>
            <person name="He N."/>
            <person name="Zhao S."/>
        </authorList>
    </citation>
    <scope>NUCLEOTIDE SEQUENCE</scope>
</reference>
<sequence length="68" mass="7162">MNCCSRWRLGPDERGSQRGWARRGRKGRRARWGGFKPAGGCVAGAGLAGDYIAGAGLAGERKERGVGS</sequence>
<accession>W9RBT3</accession>
<dbReference type="EMBL" id="KE344844">
    <property type="protein sequence ID" value="EXB81490.1"/>
    <property type="molecule type" value="Genomic_DNA"/>
</dbReference>
<feature type="compositionally biased region" description="Basic residues" evidence="1">
    <location>
        <begin position="20"/>
        <end position="29"/>
    </location>
</feature>
<name>W9RBT3_9ROSA</name>